<name>A0A0K2TRK1_LEPSM</name>
<evidence type="ECO:0000313" key="1">
    <source>
        <dbReference type="EMBL" id="CDW28026.1"/>
    </source>
</evidence>
<protein>
    <submittedName>
        <fullName evidence="1">Uncharacterized protein</fullName>
    </submittedName>
</protein>
<dbReference type="EMBL" id="HACA01010665">
    <property type="protein sequence ID" value="CDW28026.1"/>
    <property type="molecule type" value="Transcribed_RNA"/>
</dbReference>
<accession>A0A0K2TRK1</accession>
<organism evidence="1">
    <name type="scientific">Lepeophtheirus salmonis</name>
    <name type="common">Salmon louse</name>
    <name type="synonym">Caligus salmonis</name>
    <dbReference type="NCBI Taxonomy" id="72036"/>
    <lineage>
        <taxon>Eukaryota</taxon>
        <taxon>Metazoa</taxon>
        <taxon>Ecdysozoa</taxon>
        <taxon>Arthropoda</taxon>
        <taxon>Crustacea</taxon>
        <taxon>Multicrustacea</taxon>
        <taxon>Hexanauplia</taxon>
        <taxon>Copepoda</taxon>
        <taxon>Siphonostomatoida</taxon>
        <taxon>Caligidae</taxon>
        <taxon>Lepeophtheirus</taxon>
    </lineage>
</organism>
<reference evidence="1" key="1">
    <citation type="submission" date="2014-05" db="EMBL/GenBank/DDBJ databases">
        <authorList>
            <person name="Chronopoulou M."/>
        </authorList>
    </citation>
    <scope>NUCLEOTIDE SEQUENCE</scope>
    <source>
        <tissue evidence="1">Whole organism</tissue>
    </source>
</reference>
<proteinExistence type="predicted"/>
<sequence length="66" mass="7809">MMWSLIQKHTSLLVSDHVSLPSFTRSKLRHRRCCSPFHRRMSIFPFDEKELPNYSSASFAYSMEVT</sequence>
<dbReference type="AlphaFoldDB" id="A0A0K2TRK1"/>